<comment type="caution">
    <text evidence="3">The sequence shown here is derived from an EMBL/GenBank/DDBJ whole genome shotgun (WGS) entry which is preliminary data.</text>
</comment>
<reference evidence="3 4" key="1">
    <citation type="submission" date="2020-08" db="EMBL/GenBank/DDBJ databases">
        <title>Functional genomics of gut bacteria from endangered species of beetles.</title>
        <authorList>
            <person name="Carlos-Shanley C."/>
        </authorList>
    </citation>
    <scope>NUCLEOTIDE SEQUENCE [LARGE SCALE GENOMIC DNA]</scope>
    <source>
        <strain evidence="3 4">S00068</strain>
    </source>
</reference>
<protein>
    <submittedName>
        <fullName evidence="3">Uncharacterized membrane protein YhaH (DUF805 family)</fullName>
    </submittedName>
</protein>
<name>A0ABR6PVN8_9FLAO</name>
<proteinExistence type="predicted"/>
<dbReference type="Pfam" id="PF18160">
    <property type="entry name" value="SLATT_5"/>
    <property type="match status" value="1"/>
</dbReference>
<dbReference type="InterPro" id="IPR041115">
    <property type="entry name" value="SLATT_5"/>
</dbReference>
<evidence type="ECO:0000313" key="4">
    <source>
        <dbReference type="Proteomes" id="UP000587367"/>
    </source>
</evidence>
<sequence>MSNTEENKSIFTGSKQYLEKSFLEELSYKIWSTKGARFEADNRLTKVSKMSNISLAILSAYLIIAGLISVYNINSEIQFHLINYVVTALSIILLVLSQYENSQNYNLRARDFHNCGLELGSLYNQLRIFKTLDEASSNDEKKAFAIKLSNEYQAILCKYENHLPIDYDNFKINHRDYFKEMKNNEIAKIKRRNFWVRYGWYSLIIILTPLIIITLCLI</sequence>
<keyword evidence="1" id="KW-0812">Transmembrane</keyword>
<feature type="transmembrane region" description="Helical" evidence="1">
    <location>
        <begin position="198"/>
        <end position="217"/>
    </location>
</feature>
<accession>A0ABR6PVN8</accession>
<dbReference type="NCBIfam" id="NF033631">
    <property type="entry name" value="SLATT_5"/>
    <property type="match status" value="1"/>
</dbReference>
<dbReference type="EMBL" id="JACHKS010000001">
    <property type="protein sequence ID" value="MBB6329117.1"/>
    <property type="molecule type" value="Genomic_DNA"/>
</dbReference>
<evidence type="ECO:0000259" key="2">
    <source>
        <dbReference type="Pfam" id="PF18160"/>
    </source>
</evidence>
<keyword evidence="1" id="KW-1133">Transmembrane helix</keyword>
<dbReference type="RefSeq" id="WP_184551998.1">
    <property type="nucleotide sequence ID" value="NZ_JACHKS010000001.1"/>
</dbReference>
<evidence type="ECO:0000256" key="1">
    <source>
        <dbReference type="SAM" id="Phobius"/>
    </source>
</evidence>
<feature type="transmembrane region" description="Helical" evidence="1">
    <location>
        <begin position="77"/>
        <end position="96"/>
    </location>
</feature>
<keyword evidence="4" id="KW-1185">Reference proteome</keyword>
<feature type="domain" description="SMODS and SLOG-associating 2TM effector" evidence="2">
    <location>
        <begin position="20"/>
        <end position="213"/>
    </location>
</feature>
<evidence type="ECO:0000313" key="3">
    <source>
        <dbReference type="EMBL" id="MBB6329117.1"/>
    </source>
</evidence>
<gene>
    <name evidence="3" type="ORF">HNP24_000067</name>
</gene>
<organism evidence="3 4">
    <name type="scientific">Chryseobacterium sediminis</name>
    <dbReference type="NCBI Taxonomy" id="1679494"/>
    <lineage>
        <taxon>Bacteria</taxon>
        <taxon>Pseudomonadati</taxon>
        <taxon>Bacteroidota</taxon>
        <taxon>Flavobacteriia</taxon>
        <taxon>Flavobacteriales</taxon>
        <taxon>Weeksellaceae</taxon>
        <taxon>Chryseobacterium group</taxon>
        <taxon>Chryseobacterium</taxon>
    </lineage>
</organism>
<dbReference type="Proteomes" id="UP000587367">
    <property type="component" value="Unassembled WGS sequence"/>
</dbReference>
<feature type="transmembrane region" description="Helical" evidence="1">
    <location>
        <begin position="53"/>
        <end position="71"/>
    </location>
</feature>
<keyword evidence="1" id="KW-0472">Membrane</keyword>